<gene>
    <name evidence="1" type="ORF">MJO28_007997</name>
</gene>
<evidence type="ECO:0000313" key="2">
    <source>
        <dbReference type="Proteomes" id="UP001060170"/>
    </source>
</evidence>
<proteinExistence type="predicted"/>
<name>A0ACC0EBF9_9BASI</name>
<reference evidence="1 2" key="3">
    <citation type="journal article" date="2022" name="Microbiol. Spectr.">
        <title>Folding features and dynamics of 3D genome architecture in plant fungal pathogens.</title>
        <authorList>
            <person name="Xia C."/>
        </authorList>
    </citation>
    <scope>NUCLEOTIDE SEQUENCE [LARGE SCALE GENOMIC DNA]</scope>
    <source>
        <strain evidence="1 2">93-210</strain>
    </source>
</reference>
<evidence type="ECO:0000313" key="1">
    <source>
        <dbReference type="EMBL" id="KAI7949176.1"/>
    </source>
</evidence>
<organism evidence="1 2">
    <name type="scientific">Puccinia striiformis f. sp. tritici</name>
    <dbReference type="NCBI Taxonomy" id="168172"/>
    <lineage>
        <taxon>Eukaryota</taxon>
        <taxon>Fungi</taxon>
        <taxon>Dikarya</taxon>
        <taxon>Basidiomycota</taxon>
        <taxon>Pucciniomycotina</taxon>
        <taxon>Pucciniomycetes</taxon>
        <taxon>Pucciniales</taxon>
        <taxon>Pucciniaceae</taxon>
        <taxon>Puccinia</taxon>
    </lineage>
</organism>
<sequence>MTQEDAGERVDVSRSMNFIIPRKWTSGHSRYETLLQLGARRCIHQDAGPELPGYSIIRVYRDRANN</sequence>
<dbReference type="Proteomes" id="UP001060170">
    <property type="component" value="Chromosome 8"/>
</dbReference>
<accession>A0ACC0EBF9</accession>
<reference evidence="2" key="1">
    <citation type="journal article" date="2018" name="BMC Genomics">
        <title>Genomic insights into host adaptation between the wheat stripe rust pathogen (Puccinia striiformis f. sp. tritici) and the barley stripe rust pathogen (Puccinia striiformis f. sp. hordei).</title>
        <authorList>
            <person name="Xia C."/>
            <person name="Wang M."/>
            <person name="Yin C."/>
            <person name="Cornejo O.E."/>
            <person name="Hulbert S.H."/>
            <person name="Chen X."/>
        </authorList>
    </citation>
    <scope>NUCLEOTIDE SEQUENCE [LARGE SCALE GENOMIC DNA]</scope>
    <source>
        <strain evidence="2">93-210</strain>
    </source>
</reference>
<reference evidence="2" key="2">
    <citation type="journal article" date="2018" name="Mol. Plant Microbe Interact.">
        <title>Genome sequence resources for the wheat stripe rust pathogen (Puccinia striiformis f. sp. tritici) and the barley stripe rust pathogen (Puccinia striiformis f. sp. hordei).</title>
        <authorList>
            <person name="Xia C."/>
            <person name="Wang M."/>
            <person name="Yin C."/>
            <person name="Cornejo O.E."/>
            <person name="Hulbert S.H."/>
            <person name="Chen X."/>
        </authorList>
    </citation>
    <scope>NUCLEOTIDE SEQUENCE [LARGE SCALE GENOMIC DNA]</scope>
    <source>
        <strain evidence="2">93-210</strain>
    </source>
</reference>
<comment type="caution">
    <text evidence="1">The sequence shown here is derived from an EMBL/GenBank/DDBJ whole genome shotgun (WGS) entry which is preliminary data.</text>
</comment>
<dbReference type="EMBL" id="CM045872">
    <property type="protein sequence ID" value="KAI7949176.1"/>
    <property type="molecule type" value="Genomic_DNA"/>
</dbReference>
<protein>
    <submittedName>
        <fullName evidence="1">Uncharacterized protein</fullName>
    </submittedName>
</protein>
<keyword evidence="2" id="KW-1185">Reference proteome</keyword>